<dbReference type="CDD" id="cd00487">
    <property type="entry name" value="Pep_deformylase"/>
    <property type="match status" value="1"/>
</dbReference>
<dbReference type="Gene3D" id="3.90.45.10">
    <property type="entry name" value="Peptide deformylase"/>
    <property type="match status" value="1"/>
</dbReference>
<dbReference type="PANTHER" id="PTHR10458:SF21">
    <property type="entry name" value="PEPTIDE DEFORMYLASE"/>
    <property type="match status" value="1"/>
</dbReference>
<dbReference type="NCBIfam" id="TIGR00079">
    <property type="entry name" value="pept_deformyl"/>
    <property type="match status" value="1"/>
</dbReference>
<reference evidence="6" key="1">
    <citation type="submission" date="2018-05" db="EMBL/GenBank/DDBJ databases">
        <authorList>
            <person name="Lanie J.A."/>
            <person name="Ng W.-L."/>
            <person name="Kazmierczak K.M."/>
            <person name="Andrzejewski T.M."/>
            <person name="Davidsen T.M."/>
            <person name="Wayne K.J."/>
            <person name="Tettelin H."/>
            <person name="Glass J.I."/>
            <person name="Rusch D."/>
            <person name="Podicherti R."/>
            <person name="Tsui H.-C.T."/>
            <person name="Winkler M.E."/>
        </authorList>
    </citation>
    <scope>NUCLEOTIDE SEQUENCE</scope>
</reference>
<evidence type="ECO:0000313" key="6">
    <source>
        <dbReference type="EMBL" id="SVA96618.1"/>
    </source>
</evidence>
<dbReference type="PRINTS" id="PR01576">
    <property type="entry name" value="PDEFORMYLASE"/>
</dbReference>
<keyword evidence="5" id="KW-0408">Iron</keyword>
<dbReference type="GO" id="GO:0046872">
    <property type="term" value="F:metal ion binding"/>
    <property type="evidence" value="ECO:0007669"/>
    <property type="project" value="UniProtKB-KW"/>
</dbReference>
<gene>
    <name evidence="6" type="ORF">METZ01_LOCUS149472</name>
</gene>
<dbReference type="InterPro" id="IPR036821">
    <property type="entry name" value="Peptide_deformylase_sf"/>
</dbReference>
<comment type="similarity">
    <text evidence="1">Belongs to the polypeptide deformylase family.</text>
</comment>
<evidence type="ECO:0000256" key="2">
    <source>
        <dbReference type="ARBA" id="ARBA00022723"/>
    </source>
</evidence>
<dbReference type="AlphaFoldDB" id="A0A382A4Z6"/>
<dbReference type="GO" id="GO:0042586">
    <property type="term" value="F:peptide deformylase activity"/>
    <property type="evidence" value="ECO:0007669"/>
    <property type="project" value="InterPro"/>
</dbReference>
<dbReference type="GO" id="GO:0006412">
    <property type="term" value="P:translation"/>
    <property type="evidence" value="ECO:0007669"/>
    <property type="project" value="UniProtKB-KW"/>
</dbReference>
<protein>
    <recommendedName>
        <fullName evidence="7">Peptide deformylase</fullName>
    </recommendedName>
</protein>
<dbReference type="SUPFAM" id="SSF56420">
    <property type="entry name" value="Peptide deformylase"/>
    <property type="match status" value="1"/>
</dbReference>
<keyword evidence="2" id="KW-0479">Metal-binding</keyword>
<keyword evidence="4" id="KW-0648">Protein biosynthesis</keyword>
<proteinExistence type="inferred from homology"/>
<organism evidence="6">
    <name type="scientific">marine metagenome</name>
    <dbReference type="NCBI Taxonomy" id="408172"/>
    <lineage>
        <taxon>unclassified sequences</taxon>
        <taxon>metagenomes</taxon>
        <taxon>ecological metagenomes</taxon>
    </lineage>
</organism>
<dbReference type="NCBIfam" id="NF001159">
    <property type="entry name" value="PRK00150.1-3"/>
    <property type="match status" value="1"/>
</dbReference>
<accession>A0A382A4Z6</accession>
<dbReference type="InterPro" id="IPR023635">
    <property type="entry name" value="Peptide_deformylase"/>
</dbReference>
<keyword evidence="3" id="KW-0378">Hydrolase</keyword>
<evidence type="ECO:0000256" key="3">
    <source>
        <dbReference type="ARBA" id="ARBA00022801"/>
    </source>
</evidence>
<sequence>MLDCLHALPRHWESVTITAVSQLGIGSILGSDWASPQVNHVTKTIHRNTNLMALLDILVYPDPRLRRKALPVERVDDTIRELIRDMAETMYQAPGIGLAATQVNVSKRVMVIDHSDERNELQVFINPVIRSRRGEIETEEGCLSVPGIVAPVKRAEEITVTALDSEGRINEFTATGILAICLQHELDHLDGKVFVDYLSRLKRERIRKQLLKDSRDNNAAATTDRAVAL</sequence>
<dbReference type="PANTHER" id="PTHR10458">
    <property type="entry name" value="PEPTIDE DEFORMYLASE"/>
    <property type="match status" value="1"/>
</dbReference>
<evidence type="ECO:0000256" key="1">
    <source>
        <dbReference type="ARBA" id="ARBA00010759"/>
    </source>
</evidence>
<evidence type="ECO:0000256" key="5">
    <source>
        <dbReference type="ARBA" id="ARBA00023004"/>
    </source>
</evidence>
<dbReference type="EMBL" id="UINC01023941">
    <property type="protein sequence ID" value="SVA96618.1"/>
    <property type="molecule type" value="Genomic_DNA"/>
</dbReference>
<dbReference type="Pfam" id="PF01327">
    <property type="entry name" value="Pep_deformylase"/>
    <property type="match status" value="1"/>
</dbReference>
<name>A0A382A4Z6_9ZZZZ</name>
<evidence type="ECO:0000256" key="4">
    <source>
        <dbReference type="ARBA" id="ARBA00022917"/>
    </source>
</evidence>
<evidence type="ECO:0008006" key="7">
    <source>
        <dbReference type="Google" id="ProtNLM"/>
    </source>
</evidence>
<dbReference type="HAMAP" id="MF_00163">
    <property type="entry name" value="Pep_deformylase"/>
    <property type="match status" value="1"/>
</dbReference>